<sequence length="525" mass="56230">MAIKQLTPTLSVTAQLTPADIAQAAAMGFRAILCNRPDGEGADQPTAEEMGAAARAAGLDFAYVPAVAGALTDADAIAMRAALDSLPGPVLAYCRSGARAEKLAEMAGALVRQDAAHYDVVIVGGGSAGIATAASILKRRRGIRLAIIEPSEAHYYQPGWTMVGAGVFDSGFTRREEARLIPRGVTWIKASASAFLPDEKQVVLHDDRRVTYGVLIVCPGVKLDWNAIPGLSEALGNDGVTSNYRYDLAPYTNRIVKQFKGGRALFTQPPMPIKCAGAPQKAMYLSCHRWEKAGMLGNCDVQFHTAGAVLFGVPAYVPALMDYVRRYGINLNFGSKLVEIDGPSKTAIFEQADGDSVRRVAERFDMIHVVPPQMAPDFIRHSPLAAASGFVEVDEATLRHPRYPDIYALGDACSASNAKTMAAARKQAPVVAVNALAALDGQPPVAIYDGYGSCPLTVEAGKIVLAEFGYGGKLMPSFPNWLIDGTRPSRLSWLLKDTILPPVYWHGMLKGREWMVKPCLIGAQS</sequence>
<dbReference type="AlphaFoldDB" id="A0A249MXX7"/>
<evidence type="ECO:0000256" key="4">
    <source>
        <dbReference type="ARBA" id="ARBA00022827"/>
    </source>
</evidence>
<keyword evidence="2" id="KW-0285">Flavoprotein</keyword>
<dbReference type="GO" id="GO:0070224">
    <property type="term" value="F:sulfide:quinone oxidoreductase activity"/>
    <property type="evidence" value="ECO:0007669"/>
    <property type="project" value="TreeGrafter"/>
</dbReference>
<evidence type="ECO:0000259" key="7">
    <source>
        <dbReference type="Pfam" id="PF04273"/>
    </source>
</evidence>
<dbReference type="EMBL" id="CP022746">
    <property type="protein sequence ID" value="ASY46233.1"/>
    <property type="molecule type" value="Genomic_DNA"/>
</dbReference>
<evidence type="ECO:0000313" key="10">
    <source>
        <dbReference type="Proteomes" id="UP000217141"/>
    </source>
</evidence>
<dbReference type="GO" id="GO:0071949">
    <property type="term" value="F:FAD binding"/>
    <property type="evidence" value="ECO:0007669"/>
    <property type="project" value="TreeGrafter"/>
</dbReference>
<name>A0A249MXX7_SPHXE</name>
<keyword evidence="6" id="KW-0560">Oxidoreductase</keyword>
<keyword evidence="5" id="KW-0809">Transit peptide</keyword>
<comment type="cofactor">
    <cofactor evidence="1">
        <name>FAD</name>
        <dbReference type="ChEBI" id="CHEBI:57692"/>
    </cofactor>
</comment>
<dbReference type="Pfam" id="PF04273">
    <property type="entry name" value="BLH_phosphatase"/>
    <property type="match status" value="1"/>
</dbReference>
<dbReference type="InterPro" id="IPR015904">
    <property type="entry name" value="Sulphide_quinone_reductase"/>
</dbReference>
<dbReference type="FunFam" id="3.50.50.60:FF:000034">
    <property type="entry name" value="sulfide:quinone oxidoreductase, mitochondrial"/>
    <property type="match status" value="1"/>
</dbReference>
<feature type="domain" description="FAD/NAD(P)-binding" evidence="8">
    <location>
        <begin position="118"/>
        <end position="245"/>
    </location>
</feature>
<evidence type="ECO:0000256" key="5">
    <source>
        <dbReference type="ARBA" id="ARBA00022946"/>
    </source>
</evidence>
<dbReference type="SUPFAM" id="SSF51905">
    <property type="entry name" value="FAD/NAD(P)-binding domain"/>
    <property type="match status" value="1"/>
</dbReference>
<dbReference type="Pfam" id="PF07992">
    <property type="entry name" value="Pyr_redox_2"/>
    <property type="match status" value="1"/>
</dbReference>
<feature type="domain" description="Beta-lactamase hydrolase-like protein phosphatase-like" evidence="7">
    <location>
        <begin position="4"/>
        <end position="109"/>
    </location>
</feature>
<dbReference type="Proteomes" id="UP000217141">
    <property type="component" value="Chromosome II"/>
</dbReference>
<evidence type="ECO:0000256" key="1">
    <source>
        <dbReference type="ARBA" id="ARBA00001974"/>
    </source>
</evidence>
<reference evidence="9 10" key="1">
    <citation type="submission" date="2017-08" db="EMBL/GenBank/DDBJ databases">
        <title>Whole Genome Sequence of Sphingobium hydrophobicum C1: Insights into Adaption to the Electronic-waste Contaminated Sediment.</title>
        <authorList>
            <person name="Song D."/>
            <person name="Chen X."/>
            <person name="Xu M."/>
        </authorList>
    </citation>
    <scope>NUCLEOTIDE SEQUENCE [LARGE SCALE GENOMIC DNA]</scope>
    <source>
        <strain evidence="9 10">C1</strain>
    </source>
</reference>
<dbReference type="PANTHER" id="PTHR10632">
    <property type="entry name" value="SULFIDE:QUINONE OXIDOREDUCTASE"/>
    <property type="match status" value="1"/>
</dbReference>
<dbReference type="GO" id="GO:0070221">
    <property type="term" value="P:sulfide oxidation, using sulfide:quinone oxidoreductase"/>
    <property type="evidence" value="ECO:0007669"/>
    <property type="project" value="TreeGrafter"/>
</dbReference>
<protein>
    <submittedName>
        <fullName evidence="9">TIGR01244 family protein</fullName>
    </submittedName>
</protein>
<gene>
    <name evidence="9" type="ORF">CJD35_17300</name>
</gene>
<evidence type="ECO:0000313" key="9">
    <source>
        <dbReference type="EMBL" id="ASY46233.1"/>
    </source>
</evidence>
<dbReference type="NCBIfam" id="TIGR01244">
    <property type="entry name" value="TIGR01244 family sulfur transferase"/>
    <property type="match status" value="1"/>
</dbReference>
<evidence type="ECO:0000259" key="8">
    <source>
        <dbReference type="Pfam" id="PF07992"/>
    </source>
</evidence>
<organism evidence="9 10">
    <name type="scientific">Sphingobium xenophagum</name>
    <dbReference type="NCBI Taxonomy" id="121428"/>
    <lineage>
        <taxon>Bacteria</taxon>
        <taxon>Pseudomonadati</taxon>
        <taxon>Pseudomonadota</taxon>
        <taxon>Alphaproteobacteria</taxon>
        <taxon>Sphingomonadales</taxon>
        <taxon>Sphingomonadaceae</taxon>
        <taxon>Sphingobium</taxon>
    </lineage>
</organism>
<evidence type="ECO:0000256" key="2">
    <source>
        <dbReference type="ARBA" id="ARBA00022630"/>
    </source>
</evidence>
<dbReference type="InterPro" id="IPR005939">
    <property type="entry name" value="BLH_phosphatase-like"/>
</dbReference>
<dbReference type="InterPro" id="IPR036188">
    <property type="entry name" value="FAD/NAD-bd_sf"/>
</dbReference>
<dbReference type="Gene3D" id="3.90.190.10">
    <property type="entry name" value="Protein tyrosine phosphatase superfamily"/>
    <property type="match status" value="1"/>
</dbReference>
<accession>A0A249MXX7</accession>
<evidence type="ECO:0000256" key="6">
    <source>
        <dbReference type="ARBA" id="ARBA00023002"/>
    </source>
</evidence>
<keyword evidence="4" id="KW-0274">FAD</keyword>
<keyword evidence="3" id="KW-0874">Quinone</keyword>
<dbReference type="InterPro" id="IPR029021">
    <property type="entry name" value="Prot-tyrosine_phosphatase-like"/>
</dbReference>
<proteinExistence type="predicted"/>
<dbReference type="KEGG" id="shyd:CJD35_17300"/>
<dbReference type="RefSeq" id="WP_017181619.1">
    <property type="nucleotide sequence ID" value="NZ_CP022746.1"/>
</dbReference>
<dbReference type="PANTHER" id="PTHR10632:SF2">
    <property type="entry name" value="SULFIDE:QUINONE OXIDOREDUCTASE, MITOCHONDRIAL"/>
    <property type="match status" value="1"/>
</dbReference>
<evidence type="ECO:0000256" key="3">
    <source>
        <dbReference type="ARBA" id="ARBA00022719"/>
    </source>
</evidence>
<dbReference type="GO" id="GO:0016787">
    <property type="term" value="F:hydrolase activity"/>
    <property type="evidence" value="ECO:0007669"/>
    <property type="project" value="InterPro"/>
</dbReference>
<dbReference type="GO" id="GO:0048038">
    <property type="term" value="F:quinone binding"/>
    <property type="evidence" value="ECO:0007669"/>
    <property type="project" value="UniProtKB-KW"/>
</dbReference>
<dbReference type="InterPro" id="IPR023753">
    <property type="entry name" value="FAD/NAD-binding_dom"/>
</dbReference>
<dbReference type="Gene3D" id="3.50.50.60">
    <property type="entry name" value="FAD/NAD(P)-binding domain"/>
    <property type="match status" value="2"/>
</dbReference>